<dbReference type="Proteomes" id="UP001222087">
    <property type="component" value="Chromosome"/>
</dbReference>
<dbReference type="InterPro" id="IPR007825">
    <property type="entry name" value="Major_OMP_Legionella"/>
</dbReference>
<accession>A0ABY8AQQ7</accession>
<feature type="signal peptide" evidence="1">
    <location>
        <begin position="1"/>
        <end position="21"/>
    </location>
</feature>
<sequence>MLNLKKTAVAVLALGSSAVFAGTMGPVCTPGNVTVPCERTAWDFGAYALYLQPAYDADYGYHSFTSSIDGVSQHYRDIDPEWGWGFKLEGSYHFSTGNDLNLNWYHWNKETDNSWGGVFIDGFGGPFFGSHHFEPKWDAVNLEFGQHVDFGEFKDIRFHAGLQYARIEHELTASGNFPPVSVATGFSTVRDTEFNGVGPRVGMDMQYNFGNGFAIYGNGATALLVGDSKFNTSTGFGGFVVNSTSGSKTSIVPELEAKLGAKYTYAMAQGDLTLDAGWMFVDYINANHFINFLGNRESNFALQGPFAGLKWVGNV</sequence>
<keyword evidence="1" id="KW-0732">Signal</keyword>
<protein>
    <submittedName>
        <fullName evidence="2">Lpg1974 family pore-forming outer membrane protein</fullName>
    </submittedName>
</protein>
<name>A0ABY8AQQ7_9GAMM</name>
<dbReference type="Pfam" id="PF05150">
    <property type="entry name" value="Legionella_OMP"/>
    <property type="match status" value="1"/>
</dbReference>
<reference evidence="2 3" key="1">
    <citation type="submission" date="2023-02" db="EMBL/GenBank/DDBJ databases">
        <title>Genome Sequence of L. cardiaca H63T.</title>
        <authorList>
            <person name="Lopez A.E."/>
            <person name="Cianciotto N.P."/>
        </authorList>
    </citation>
    <scope>NUCLEOTIDE SEQUENCE [LARGE SCALE GENOMIC DNA]</scope>
    <source>
        <strain evidence="2 3">H63</strain>
    </source>
</reference>
<evidence type="ECO:0000313" key="3">
    <source>
        <dbReference type="Proteomes" id="UP001222087"/>
    </source>
</evidence>
<gene>
    <name evidence="2" type="ORF">PXX05_14160</name>
</gene>
<evidence type="ECO:0000313" key="2">
    <source>
        <dbReference type="EMBL" id="WED43023.1"/>
    </source>
</evidence>
<organism evidence="2 3">
    <name type="scientific">Legionella cardiaca</name>
    <dbReference type="NCBI Taxonomy" id="1071983"/>
    <lineage>
        <taxon>Bacteria</taxon>
        <taxon>Pseudomonadati</taxon>
        <taxon>Pseudomonadota</taxon>
        <taxon>Gammaproteobacteria</taxon>
        <taxon>Legionellales</taxon>
        <taxon>Legionellaceae</taxon>
        <taxon>Legionella</taxon>
    </lineage>
</organism>
<feature type="chain" id="PRO_5046526703" evidence="1">
    <location>
        <begin position="22"/>
        <end position="315"/>
    </location>
</feature>
<dbReference type="RefSeq" id="WP_275088837.1">
    <property type="nucleotide sequence ID" value="NZ_CP119078.1"/>
</dbReference>
<keyword evidence="3" id="KW-1185">Reference proteome</keyword>
<proteinExistence type="predicted"/>
<evidence type="ECO:0000256" key="1">
    <source>
        <dbReference type="SAM" id="SignalP"/>
    </source>
</evidence>
<dbReference type="EMBL" id="CP119078">
    <property type="protein sequence ID" value="WED43023.1"/>
    <property type="molecule type" value="Genomic_DNA"/>
</dbReference>